<sequence length="84" mass="9694">MSPIFALLFTVMITLAPAHIFFEDSQCEQLGFKCVPLGCNCSGLELLCPRYKPKCCDPMQKMQQIKLYRRRYRSKQGEQEKLSG</sequence>
<evidence type="ECO:0000313" key="2">
    <source>
        <dbReference type="EMBL" id="CAH3044612.1"/>
    </source>
</evidence>
<evidence type="ECO:0000256" key="1">
    <source>
        <dbReference type="SAM" id="SignalP"/>
    </source>
</evidence>
<proteinExistence type="predicted"/>
<feature type="signal peptide" evidence="1">
    <location>
        <begin position="1"/>
        <end position="18"/>
    </location>
</feature>
<comment type="caution">
    <text evidence="2">The sequence shown here is derived from an EMBL/GenBank/DDBJ whole genome shotgun (WGS) entry which is preliminary data.</text>
</comment>
<feature type="chain" id="PRO_5046845387" description="Cysteine rich secreted protein" evidence="1">
    <location>
        <begin position="19"/>
        <end position="84"/>
    </location>
</feature>
<reference evidence="2 3" key="1">
    <citation type="submission" date="2022-05" db="EMBL/GenBank/DDBJ databases">
        <authorList>
            <consortium name="Genoscope - CEA"/>
            <person name="William W."/>
        </authorList>
    </citation>
    <scope>NUCLEOTIDE SEQUENCE [LARGE SCALE GENOMIC DNA]</scope>
</reference>
<protein>
    <recommendedName>
        <fullName evidence="4">Cysteine rich secreted protein</fullName>
    </recommendedName>
</protein>
<accession>A0ABN8NAG0</accession>
<keyword evidence="1" id="KW-0732">Signal</keyword>
<evidence type="ECO:0000313" key="3">
    <source>
        <dbReference type="Proteomes" id="UP001159405"/>
    </source>
</evidence>
<name>A0ABN8NAG0_9CNID</name>
<gene>
    <name evidence="2" type="ORF">PLOB_00004783</name>
</gene>
<keyword evidence="3" id="KW-1185">Reference proteome</keyword>
<organism evidence="2 3">
    <name type="scientific">Porites lobata</name>
    <dbReference type="NCBI Taxonomy" id="104759"/>
    <lineage>
        <taxon>Eukaryota</taxon>
        <taxon>Metazoa</taxon>
        <taxon>Cnidaria</taxon>
        <taxon>Anthozoa</taxon>
        <taxon>Hexacorallia</taxon>
        <taxon>Scleractinia</taxon>
        <taxon>Fungiina</taxon>
        <taxon>Poritidae</taxon>
        <taxon>Porites</taxon>
    </lineage>
</organism>
<evidence type="ECO:0008006" key="4">
    <source>
        <dbReference type="Google" id="ProtNLM"/>
    </source>
</evidence>
<dbReference type="Proteomes" id="UP001159405">
    <property type="component" value="Unassembled WGS sequence"/>
</dbReference>
<dbReference type="EMBL" id="CALNXK010000012">
    <property type="protein sequence ID" value="CAH3044612.1"/>
    <property type="molecule type" value="Genomic_DNA"/>
</dbReference>